<dbReference type="PANTHER" id="PTHR10544">
    <property type="entry name" value="60S RIBOSOMAL PROTEIN L28"/>
    <property type="match status" value="1"/>
</dbReference>
<name>A0A9W6TGM0_9STRA</name>
<dbReference type="Pfam" id="PF01778">
    <property type="entry name" value="Ribosomal_L28e"/>
    <property type="match status" value="1"/>
</dbReference>
<dbReference type="InterPro" id="IPR029004">
    <property type="entry name" value="Ribosomal_eL28/Mak16"/>
</dbReference>
<feature type="domain" description="Ribosomal eL28/Mak16" evidence="5">
    <location>
        <begin position="6"/>
        <end position="117"/>
    </location>
</feature>
<evidence type="ECO:0000259" key="5">
    <source>
        <dbReference type="Pfam" id="PF01778"/>
    </source>
</evidence>
<keyword evidence="3" id="KW-0687">Ribonucleoprotein</keyword>
<feature type="region of interest" description="Disordered" evidence="4">
    <location>
        <begin position="619"/>
        <end position="638"/>
    </location>
</feature>
<feature type="compositionally biased region" description="Basic residues" evidence="4">
    <location>
        <begin position="484"/>
        <end position="497"/>
    </location>
</feature>
<evidence type="ECO:0000256" key="4">
    <source>
        <dbReference type="SAM" id="MobiDB-lite"/>
    </source>
</evidence>
<dbReference type="OrthoDB" id="79569at2759"/>
<dbReference type="SUPFAM" id="SSF49879">
    <property type="entry name" value="SMAD/FHA domain"/>
    <property type="match status" value="1"/>
</dbReference>
<dbReference type="Gene3D" id="2.60.200.20">
    <property type="match status" value="1"/>
</dbReference>
<comment type="caution">
    <text evidence="6">The sequence shown here is derived from an EMBL/GenBank/DDBJ whole genome shotgun (WGS) entry which is preliminary data.</text>
</comment>
<feature type="compositionally biased region" description="Basic and acidic residues" evidence="4">
    <location>
        <begin position="876"/>
        <end position="888"/>
    </location>
</feature>
<dbReference type="GO" id="GO:0003735">
    <property type="term" value="F:structural constituent of ribosome"/>
    <property type="evidence" value="ECO:0007669"/>
    <property type="project" value="InterPro"/>
</dbReference>
<dbReference type="GO" id="GO:1990904">
    <property type="term" value="C:ribonucleoprotein complex"/>
    <property type="evidence" value="ECO:0007669"/>
    <property type="project" value="UniProtKB-KW"/>
</dbReference>
<reference evidence="6" key="1">
    <citation type="submission" date="2023-04" db="EMBL/GenBank/DDBJ databases">
        <title>Phytophthora lilii NBRC 32176.</title>
        <authorList>
            <person name="Ichikawa N."/>
            <person name="Sato H."/>
            <person name="Tonouchi N."/>
        </authorList>
    </citation>
    <scope>NUCLEOTIDE SEQUENCE</scope>
    <source>
        <strain evidence="6">NBRC 32176</strain>
    </source>
</reference>
<dbReference type="FunFam" id="3.30.390.110:FF:000004">
    <property type="entry name" value="Large subunit ribosomal protein L28e"/>
    <property type="match status" value="1"/>
</dbReference>
<gene>
    <name evidence="6" type="ORF">Plil01_000338000</name>
</gene>
<dbReference type="InterPro" id="IPR002672">
    <property type="entry name" value="Ribosomal_eL28"/>
</dbReference>
<feature type="region of interest" description="Disordered" evidence="4">
    <location>
        <begin position="876"/>
        <end position="899"/>
    </location>
</feature>
<evidence type="ECO:0000256" key="1">
    <source>
        <dbReference type="ARBA" id="ARBA00007926"/>
    </source>
</evidence>
<dbReference type="GO" id="GO:0005840">
    <property type="term" value="C:ribosome"/>
    <property type="evidence" value="ECO:0007669"/>
    <property type="project" value="UniProtKB-KW"/>
</dbReference>
<evidence type="ECO:0000256" key="3">
    <source>
        <dbReference type="ARBA" id="ARBA00023274"/>
    </source>
</evidence>
<dbReference type="InterPro" id="IPR008984">
    <property type="entry name" value="SMAD_FHA_dom_sf"/>
</dbReference>
<feature type="region of interest" description="Disordered" evidence="4">
    <location>
        <begin position="419"/>
        <end position="443"/>
    </location>
</feature>
<dbReference type="Gene3D" id="3.30.390.110">
    <property type="match status" value="1"/>
</dbReference>
<evidence type="ECO:0000313" key="6">
    <source>
        <dbReference type="EMBL" id="GMF12824.1"/>
    </source>
</evidence>
<dbReference type="GO" id="GO:0006412">
    <property type="term" value="P:translation"/>
    <property type="evidence" value="ECO:0007669"/>
    <property type="project" value="InterPro"/>
</dbReference>
<organism evidence="6 7">
    <name type="scientific">Phytophthora lilii</name>
    <dbReference type="NCBI Taxonomy" id="2077276"/>
    <lineage>
        <taxon>Eukaryota</taxon>
        <taxon>Sar</taxon>
        <taxon>Stramenopiles</taxon>
        <taxon>Oomycota</taxon>
        <taxon>Peronosporomycetes</taxon>
        <taxon>Peronosporales</taxon>
        <taxon>Peronosporaceae</taxon>
        <taxon>Phytophthora</taxon>
    </lineage>
</organism>
<feature type="compositionally biased region" description="Polar residues" evidence="4">
    <location>
        <begin position="575"/>
        <end position="600"/>
    </location>
</feature>
<keyword evidence="7" id="KW-1185">Reference proteome</keyword>
<feature type="compositionally biased region" description="Polar residues" evidence="4">
    <location>
        <begin position="960"/>
        <end position="981"/>
    </location>
</feature>
<accession>A0A9W6TGM0</accession>
<dbReference type="Proteomes" id="UP001165083">
    <property type="component" value="Unassembled WGS sequence"/>
</dbReference>
<comment type="similarity">
    <text evidence="1">Belongs to the eukaryotic ribosomal protein eL28 family.</text>
</comment>
<dbReference type="EMBL" id="BSXW01000132">
    <property type="protein sequence ID" value="GMF12824.1"/>
    <property type="molecule type" value="Genomic_DNA"/>
</dbReference>
<feature type="region of interest" description="Disordered" evidence="4">
    <location>
        <begin position="475"/>
        <end position="604"/>
    </location>
</feature>
<keyword evidence="2" id="KW-0689">Ribosomal protein</keyword>
<feature type="compositionally biased region" description="Polar residues" evidence="4">
    <location>
        <begin position="422"/>
        <end position="431"/>
    </location>
</feature>
<sequence>MSSDTLTWLLTKNTSSFLVKRNGNEFAREKFNLLNRNCRKYSGLASTKAVDISIADKKVTLTTKIEKAAKKPVKAENAVPLRKGARGGANTIRANISRNYYRRDLKKAALAKWSRLSTVAKVEKGELAAHTQDFDCQRWTQGLTAGSLLMVSVVSISSSPFVVVVASCVVCSGRTSSGQAHQQPPDQQSLPPTITYPDLAMPLSRSLNVVGSSLELRSSKTLIGSAAATCDVVILADNVLALHALLNLAADKASAKLVPFSTTKAGVCYVNGAAVPEEGAVVVNGDRVAFGDPQNVFLFELTPHPQLTAVSPDASEQSTKTVNFMQHLNDQSSTARANRTFRRTLDVLRGDRKASAPDASVVASIQNNIPTAPSRNSVSSFTSSIAPTSARSKDQLSKFLLEASTDSLLSDYVERKLKQRASRANSNQSPKRPNGRQSRDERNLAEVEKLRLSQRIREVNDVLNGAMDFQESYLSPVGSNTRRSNPRWKSRVNKHASRAGISESFESVASTNNDAFENEEDEDEELPTMMEKPASPLDDPRPAHVSASIQTEYSEQHSLPSQLRRGKSEREEQQSDASLQSIPVSTSNDSQQKASQQQTHPGRARDFFSKAMALGLNDLTRSQPPSIRTEPQQSAKNAQQKQLINQMIRLKQDNNKRQVLVRWKRGLQIQRHTREYKNQQLQEARAALGTLRRNKLFYRWRDFATTSSQVLICRLEAFQQRCNSRLVRKCWMAFYLHHIFMAKRSMVMRELIKRKVLVTRQTAFRRWKHFLRQKITHDQVGKLQLLEQTKLDEQAKLEIHLERISQRHYYQQHVQPLVIQIVRRWKLVADRRKQQQKLLRKVFAHGTFKLAQQAWRKWSEVTRLLRYHELMKKQSERQVQKATERLSNQHDQATSSLREDHANQLQKLMSALEEKDLELEHHKRQQHAEALQKVGSIFLVDSVLQQKIHNTNEHIHLQQAHATSLSNRNAPSNNPAEDPISNLSSNARFLYDLIQQLHQSLAKLAAVSDDGSSSLDPERLQHSSFLADALLRRQQSHLQAALAQLGT</sequence>
<evidence type="ECO:0000313" key="7">
    <source>
        <dbReference type="Proteomes" id="UP001165083"/>
    </source>
</evidence>
<feature type="region of interest" description="Disordered" evidence="4">
    <location>
        <begin position="958"/>
        <end position="981"/>
    </location>
</feature>
<feature type="compositionally biased region" description="Polar residues" evidence="4">
    <location>
        <begin position="547"/>
        <end position="561"/>
    </location>
</feature>
<evidence type="ECO:0000256" key="2">
    <source>
        <dbReference type="ARBA" id="ARBA00022980"/>
    </source>
</evidence>
<dbReference type="AlphaFoldDB" id="A0A9W6TGM0"/>
<protein>
    <submittedName>
        <fullName evidence="6">Unnamed protein product</fullName>
    </submittedName>
</protein>
<feature type="compositionally biased region" description="Acidic residues" evidence="4">
    <location>
        <begin position="516"/>
        <end position="526"/>
    </location>
</feature>
<proteinExistence type="inferred from homology"/>